<dbReference type="AlphaFoldDB" id="J0WE24"/>
<feature type="active site" description="Proton donor/acceptor" evidence="3">
    <location>
        <position position="141"/>
    </location>
</feature>
<dbReference type="InterPro" id="IPR013022">
    <property type="entry name" value="Xyl_isomerase-like_TIM-brl"/>
</dbReference>
<dbReference type="SUPFAM" id="SSF51658">
    <property type="entry name" value="Xylose isomerase-like"/>
    <property type="match status" value="1"/>
</dbReference>
<dbReference type="GO" id="GO:0008903">
    <property type="term" value="F:hydroxypyruvate isomerase activity"/>
    <property type="evidence" value="ECO:0007669"/>
    <property type="project" value="TreeGrafter"/>
</dbReference>
<keyword evidence="1 2" id="KW-0413">Isomerase</keyword>
<sequence>MPVFAANLTMMFNEWAFLDRFDAAADAGFSAVEYLFPYEAAPEAIAERLTRNNLQQALFNLPPGDWAAGERGIAALPGRFDALKADVEKALDYAAATGVRRLHLMAGIANRHDEDASSRYRRSVTYTAERLAEKGLDLLLEPINGRNMPGYFLNDFGAAEKLIAESGLANLKLQFDIYHRQIIHGDVVMALRRLLPITGHIQIASVPSRNEPDGEELNYPYLFGEIDRLGYDGFIGCEYIPRGQTLDGLGWFKPFARS</sequence>
<dbReference type="FunFam" id="3.20.20.150:FF:000007">
    <property type="entry name" value="Hydroxypyruvate isomerase"/>
    <property type="match status" value="1"/>
</dbReference>
<comment type="similarity">
    <text evidence="2">Belongs to the hyi family.</text>
</comment>
<dbReference type="InterPro" id="IPR053398">
    <property type="entry name" value="HPT_OtnI_isomerases"/>
</dbReference>
<gene>
    <name evidence="5" type="ORF">Rleg4DRAFT_5260</name>
    <name evidence="6" type="ORF">Rleg4DRAFT_6761</name>
</gene>
<evidence type="ECO:0000259" key="4">
    <source>
        <dbReference type="Pfam" id="PF01261"/>
    </source>
</evidence>
<dbReference type="PIRSF" id="PIRSF006241">
    <property type="entry name" value="HyI"/>
    <property type="match status" value="1"/>
</dbReference>
<dbReference type="Proteomes" id="UP000005732">
    <property type="component" value="Unassembled WGS sequence"/>
</dbReference>
<dbReference type="InterPro" id="IPR026040">
    <property type="entry name" value="HyI-like"/>
</dbReference>
<dbReference type="Gene3D" id="3.20.20.150">
    <property type="entry name" value="Divalent-metal-dependent TIM barrel enzymes"/>
    <property type="match status" value="1"/>
</dbReference>
<dbReference type="OrthoDB" id="9786584at2"/>
<dbReference type="EMBL" id="JH719393">
    <property type="protein sequence ID" value="EJC84915.1"/>
    <property type="molecule type" value="Genomic_DNA"/>
</dbReference>
<dbReference type="InterPro" id="IPR036237">
    <property type="entry name" value="Xyl_isomerase-like_sf"/>
</dbReference>
<organism evidence="5">
    <name type="scientific">Rhizobium leguminosarum bv. trifolii WSM2297</name>
    <dbReference type="NCBI Taxonomy" id="754762"/>
    <lineage>
        <taxon>Bacteria</taxon>
        <taxon>Pseudomonadati</taxon>
        <taxon>Pseudomonadota</taxon>
        <taxon>Alphaproteobacteria</taxon>
        <taxon>Hyphomicrobiales</taxon>
        <taxon>Rhizobiaceae</taxon>
        <taxon>Rhizobium/Agrobacterium group</taxon>
        <taxon>Rhizobium</taxon>
    </lineage>
</organism>
<evidence type="ECO:0000256" key="3">
    <source>
        <dbReference type="PIRSR" id="PIRSR006241-50"/>
    </source>
</evidence>
<protein>
    <submittedName>
        <fullName evidence="5">Hydroxypyruvate isomerase</fullName>
    </submittedName>
</protein>
<evidence type="ECO:0000313" key="6">
    <source>
        <dbReference type="EMBL" id="EJC84915.1"/>
    </source>
</evidence>
<dbReference type="RefSeq" id="WP_003575811.1">
    <property type="nucleotide sequence ID" value="NZ_JH719393.1"/>
</dbReference>
<evidence type="ECO:0000256" key="1">
    <source>
        <dbReference type="ARBA" id="ARBA00023235"/>
    </source>
</evidence>
<keyword evidence="5" id="KW-0670">Pyruvate</keyword>
<feature type="domain" description="Xylose isomerase-like TIM barrel" evidence="4">
    <location>
        <begin position="21"/>
        <end position="253"/>
    </location>
</feature>
<name>J0WE24_RHILT</name>
<dbReference type="PANTHER" id="PTHR43489">
    <property type="entry name" value="ISOMERASE"/>
    <property type="match status" value="1"/>
</dbReference>
<evidence type="ECO:0000313" key="5">
    <source>
        <dbReference type="EMBL" id="EJC83493.1"/>
    </source>
</evidence>
<accession>J0WE24</accession>
<dbReference type="InterPro" id="IPR050417">
    <property type="entry name" value="Sugar_Epim/Isomerase"/>
</dbReference>
<dbReference type="EMBL" id="JH719393">
    <property type="protein sequence ID" value="EJC83493.1"/>
    <property type="molecule type" value="Genomic_DNA"/>
</dbReference>
<dbReference type="NCBIfam" id="NF043033">
    <property type="entry name" value="OxoTetrIsom"/>
    <property type="match status" value="1"/>
</dbReference>
<proteinExistence type="inferred from homology"/>
<reference evidence="5" key="1">
    <citation type="submission" date="2012-02" db="EMBL/GenBank/DDBJ databases">
        <title>Improved High-Quality Draft Sequence of Rhizobium leguminosarum bv. trifolii WSM2297.</title>
        <authorList>
            <consortium name="US DOE Joint Genome Institute"/>
            <person name="Lucas S."/>
            <person name="Han J."/>
            <person name="Lapidus A."/>
            <person name="Cheng J.-F."/>
            <person name="Goodwin L."/>
            <person name="Pitluck S."/>
            <person name="Peters L."/>
            <person name="Ovchinnikova G."/>
            <person name="Zhang X."/>
            <person name="Detter J.C."/>
            <person name="Han C."/>
            <person name="Tapia R."/>
            <person name="Land M."/>
            <person name="Hauser L."/>
            <person name="Kyrpides N."/>
            <person name="Ivanova N."/>
            <person name="Pagani I."/>
            <person name="Brau L."/>
            <person name="Yates R."/>
            <person name="O'Hara G."/>
            <person name="Rui T."/>
            <person name="Howieson J."/>
            <person name="Reeve W."/>
            <person name="Woyke T."/>
        </authorList>
    </citation>
    <scope>NUCLEOTIDE SEQUENCE [LARGE SCALE GENOMIC DNA]</scope>
    <source>
        <strain evidence="5">WSM2297</strain>
    </source>
</reference>
<feature type="active site" description="Proton donor/acceptor" evidence="3">
    <location>
        <position position="238"/>
    </location>
</feature>
<dbReference type="HOGENOM" id="CLU_050006_1_2_5"/>
<evidence type="ECO:0000256" key="2">
    <source>
        <dbReference type="PIRNR" id="PIRNR006241"/>
    </source>
</evidence>
<dbReference type="Pfam" id="PF01261">
    <property type="entry name" value="AP_endonuc_2"/>
    <property type="match status" value="1"/>
</dbReference>
<dbReference type="PANTHER" id="PTHR43489:SF6">
    <property type="entry name" value="HYDROXYPYRUVATE ISOMERASE-RELATED"/>
    <property type="match status" value="1"/>
</dbReference>
<dbReference type="GO" id="GO:0046487">
    <property type="term" value="P:glyoxylate metabolic process"/>
    <property type="evidence" value="ECO:0007669"/>
    <property type="project" value="TreeGrafter"/>
</dbReference>